<accession>A0ABW3MRP3</accession>
<name>A0ABW3MRP3_9PSEU</name>
<feature type="non-terminal residue" evidence="2">
    <location>
        <position position="59"/>
    </location>
</feature>
<protein>
    <submittedName>
        <fullName evidence="2">Adenosine deaminase</fullName>
    </submittedName>
</protein>
<sequence>MSNPNQVTPEAIRRAPKVLLHDHLDGGLRPATVIELAERTGYRDLPTTDEAELGRWFTE</sequence>
<comment type="caution">
    <text evidence="2">The sequence shown here is derived from an EMBL/GenBank/DDBJ whole genome shotgun (WGS) entry which is preliminary data.</text>
</comment>
<reference evidence="3" key="1">
    <citation type="journal article" date="2019" name="Int. J. Syst. Evol. Microbiol.">
        <title>The Global Catalogue of Microorganisms (GCM) 10K type strain sequencing project: providing services to taxonomists for standard genome sequencing and annotation.</title>
        <authorList>
            <consortium name="The Broad Institute Genomics Platform"/>
            <consortium name="The Broad Institute Genome Sequencing Center for Infectious Disease"/>
            <person name="Wu L."/>
            <person name="Ma J."/>
        </authorList>
    </citation>
    <scope>NUCLEOTIDE SEQUENCE [LARGE SCALE GENOMIC DNA]</scope>
    <source>
        <strain evidence="3">JCM 31486</strain>
    </source>
</reference>
<dbReference type="InterPro" id="IPR032466">
    <property type="entry name" value="Metal_Hydrolase"/>
</dbReference>
<gene>
    <name evidence="2" type="ORF">ACFQ1S_44665</name>
</gene>
<dbReference type="Proteomes" id="UP001597045">
    <property type="component" value="Unassembled WGS sequence"/>
</dbReference>
<evidence type="ECO:0000259" key="1">
    <source>
        <dbReference type="Pfam" id="PF00962"/>
    </source>
</evidence>
<keyword evidence="3" id="KW-1185">Reference proteome</keyword>
<evidence type="ECO:0000313" key="2">
    <source>
        <dbReference type="EMBL" id="MFD1052175.1"/>
    </source>
</evidence>
<evidence type="ECO:0000313" key="3">
    <source>
        <dbReference type="Proteomes" id="UP001597045"/>
    </source>
</evidence>
<dbReference type="EMBL" id="JBHTIS010004192">
    <property type="protein sequence ID" value="MFD1052175.1"/>
    <property type="molecule type" value="Genomic_DNA"/>
</dbReference>
<proteinExistence type="predicted"/>
<dbReference type="InterPro" id="IPR001365">
    <property type="entry name" value="A_deaminase_dom"/>
</dbReference>
<organism evidence="2 3">
    <name type="scientific">Kibdelosporangium lantanae</name>
    <dbReference type="NCBI Taxonomy" id="1497396"/>
    <lineage>
        <taxon>Bacteria</taxon>
        <taxon>Bacillati</taxon>
        <taxon>Actinomycetota</taxon>
        <taxon>Actinomycetes</taxon>
        <taxon>Pseudonocardiales</taxon>
        <taxon>Pseudonocardiaceae</taxon>
        <taxon>Kibdelosporangium</taxon>
    </lineage>
</organism>
<dbReference type="Pfam" id="PF00962">
    <property type="entry name" value="A_deaminase"/>
    <property type="match status" value="1"/>
</dbReference>
<dbReference type="Gene3D" id="3.20.20.140">
    <property type="entry name" value="Metal-dependent hydrolases"/>
    <property type="match status" value="1"/>
</dbReference>
<dbReference type="SUPFAM" id="SSF51556">
    <property type="entry name" value="Metallo-dependent hydrolases"/>
    <property type="match status" value="1"/>
</dbReference>
<feature type="domain" description="Adenosine deaminase" evidence="1">
    <location>
        <begin position="16"/>
        <end position="58"/>
    </location>
</feature>